<keyword evidence="6" id="KW-1185">Reference proteome</keyword>
<dbReference type="EMBL" id="OZ019896">
    <property type="protein sequence ID" value="CAK9224165.1"/>
    <property type="molecule type" value="Genomic_DNA"/>
</dbReference>
<organism evidence="5 6">
    <name type="scientific">Sphagnum troendelagicum</name>
    <dbReference type="NCBI Taxonomy" id="128251"/>
    <lineage>
        <taxon>Eukaryota</taxon>
        <taxon>Viridiplantae</taxon>
        <taxon>Streptophyta</taxon>
        <taxon>Embryophyta</taxon>
        <taxon>Bryophyta</taxon>
        <taxon>Sphagnophytina</taxon>
        <taxon>Sphagnopsida</taxon>
        <taxon>Sphagnales</taxon>
        <taxon>Sphagnaceae</taxon>
        <taxon>Sphagnum</taxon>
    </lineage>
</organism>
<dbReference type="Pfam" id="PF00227">
    <property type="entry name" value="Proteasome"/>
    <property type="match status" value="2"/>
</dbReference>
<evidence type="ECO:0000256" key="3">
    <source>
        <dbReference type="ARBA" id="ARBA00022801"/>
    </source>
</evidence>
<evidence type="ECO:0000313" key="6">
    <source>
        <dbReference type="Proteomes" id="UP001497512"/>
    </source>
</evidence>
<reference evidence="5" key="1">
    <citation type="submission" date="2024-02" db="EMBL/GenBank/DDBJ databases">
        <authorList>
            <consortium name="ELIXIR-Norway"/>
            <consortium name="Elixir Norway"/>
        </authorList>
    </citation>
    <scope>NUCLEOTIDE SEQUENCE</scope>
</reference>
<name>A0ABP0UL08_9BRYO</name>
<keyword evidence="2" id="KW-0888">Threonine protease</keyword>
<gene>
    <name evidence="5" type="ORF">CSSPTR1EN2_LOCUS17195</name>
</gene>
<dbReference type="Gene3D" id="3.60.20.10">
    <property type="entry name" value="Glutamine Phosphoribosylpyrophosphate, subunit 1, domain 1"/>
    <property type="match status" value="1"/>
</dbReference>
<accession>A0ABP0UL08</accession>
<sequence>MWNVDNLHVAKGILYPSTEAPGEGGFSFDLCPRNALLEEHGARMPQFRKTGTTIVGLVSQDGVVLGADTRATAGQIVCDKNCEKIHDLERNISCCSAGTSADTENLTVSEILSSDDDDDDDDDCEYFLDSFMRIWILMHRLSMLKTLLLFCFIIRLKAWDGKYHHVGADLCMFRYHGEVSAALVLGGVDLTGPHLHTHHTACLFHTHVYPHGSVDTLPFVTMGSGSVAAMAMFESRFKEGITKDEATNLVCAAINTGIFNDLGSGSNVDLCIITKGGKEYLRNYQHPNPRSYTCLKGYNFPRGDTAILSSRTRILRDQVQVVEGDTMEES</sequence>
<dbReference type="PANTHER" id="PTHR32194">
    <property type="entry name" value="METALLOPROTEASE TLDD"/>
    <property type="match status" value="1"/>
</dbReference>
<dbReference type="Proteomes" id="UP001497512">
    <property type="component" value="Chromosome 4"/>
</dbReference>
<dbReference type="PANTHER" id="PTHR32194:SF4">
    <property type="entry name" value="PROTEASOME SUBUNIT BETA TYPE-7"/>
    <property type="match status" value="1"/>
</dbReference>
<dbReference type="InterPro" id="IPR029055">
    <property type="entry name" value="Ntn_hydrolases_N"/>
</dbReference>
<evidence type="ECO:0008006" key="7">
    <source>
        <dbReference type="Google" id="ProtNLM"/>
    </source>
</evidence>
<proteinExistence type="predicted"/>
<dbReference type="InterPro" id="IPR023333">
    <property type="entry name" value="Proteasome_suB-type"/>
</dbReference>
<evidence type="ECO:0000256" key="2">
    <source>
        <dbReference type="ARBA" id="ARBA00022698"/>
    </source>
</evidence>
<protein>
    <recommendedName>
        <fullName evidence="7">Proteasome endopeptidase complex</fullName>
    </recommendedName>
</protein>
<keyword evidence="1" id="KW-0645">Protease</keyword>
<evidence type="ECO:0000313" key="5">
    <source>
        <dbReference type="EMBL" id="CAK9224165.1"/>
    </source>
</evidence>
<keyword evidence="3" id="KW-0378">Hydrolase</keyword>
<dbReference type="SUPFAM" id="SSF56235">
    <property type="entry name" value="N-terminal nucleophile aminohydrolases (Ntn hydrolases)"/>
    <property type="match status" value="1"/>
</dbReference>
<keyword evidence="4" id="KW-0539">Nucleus</keyword>
<dbReference type="InterPro" id="IPR001353">
    <property type="entry name" value="Proteasome_sua/b"/>
</dbReference>
<evidence type="ECO:0000256" key="4">
    <source>
        <dbReference type="ARBA" id="ARBA00023242"/>
    </source>
</evidence>
<evidence type="ECO:0000256" key="1">
    <source>
        <dbReference type="ARBA" id="ARBA00022670"/>
    </source>
</evidence>